<gene>
    <name evidence="2" type="ORF">METZ01_LOCUS38913</name>
</gene>
<sequence length="296" mass="33050">MTVLTRRAFHKLAGAGLLAAAAGPRPRAQRGRAESRVAGVLIGAQSYSFRDRDLQGVIDGMVEVGLTSCELWEGHVEPADLRRRDAREELRRWRTTIGLDYFTAIRERFGRAGLTLNSYNLSFKDHFSDEEIDRGFEMAKALGVPAITASANVNVVARVAPRAAYHGLPVAIHNHSQVDPNEFSSPDQFAAAMAQGNGKSIAVNLDIGHYSAANHDPVAYLRDHHEQVITLHLKDRKRDQGENMVWGEGDTDIVSVLAMLRDHRWDIPANIEYEYRGGDTIEEMRRCFEFCKRALA</sequence>
<evidence type="ECO:0000259" key="1">
    <source>
        <dbReference type="Pfam" id="PF01261"/>
    </source>
</evidence>
<dbReference type="PANTHER" id="PTHR12110">
    <property type="entry name" value="HYDROXYPYRUVATE ISOMERASE"/>
    <property type="match status" value="1"/>
</dbReference>
<evidence type="ECO:0000313" key="2">
    <source>
        <dbReference type="EMBL" id="SUZ86059.1"/>
    </source>
</evidence>
<dbReference type="Pfam" id="PF01261">
    <property type="entry name" value="AP_endonuc_2"/>
    <property type="match status" value="1"/>
</dbReference>
<dbReference type="InterPro" id="IPR036237">
    <property type="entry name" value="Xyl_isomerase-like_sf"/>
</dbReference>
<feature type="domain" description="Xylose isomerase-like TIM barrel" evidence="1">
    <location>
        <begin position="63"/>
        <end position="285"/>
    </location>
</feature>
<dbReference type="AlphaFoldDB" id="A0A381R5I5"/>
<accession>A0A381R5I5</accession>
<reference evidence="2" key="1">
    <citation type="submission" date="2018-05" db="EMBL/GenBank/DDBJ databases">
        <authorList>
            <person name="Lanie J.A."/>
            <person name="Ng W.-L."/>
            <person name="Kazmierczak K.M."/>
            <person name="Andrzejewski T.M."/>
            <person name="Davidsen T.M."/>
            <person name="Wayne K.J."/>
            <person name="Tettelin H."/>
            <person name="Glass J.I."/>
            <person name="Rusch D."/>
            <person name="Podicherti R."/>
            <person name="Tsui H.-C.T."/>
            <person name="Winkler M.E."/>
        </authorList>
    </citation>
    <scope>NUCLEOTIDE SEQUENCE</scope>
</reference>
<dbReference type="EMBL" id="UINC01001662">
    <property type="protein sequence ID" value="SUZ86059.1"/>
    <property type="molecule type" value="Genomic_DNA"/>
</dbReference>
<protein>
    <recommendedName>
        <fullName evidence="1">Xylose isomerase-like TIM barrel domain-containing protein</fullName>
    </recommendedName>
</protein>
<name>A0A381R5I5_9ZZZZ</name>
<dbReference type="InterPro" id="IPR006311">
    <property type="entry name" value="TAT_signal"/>
</dbReference>
<dbReference type="Gene3D" id="3.20.20.150">
    <property type="entry name" value="Divalent-metal-dependent TIM barrel enzymes"/>
    <property type="match status" value="1"/>
</dbReference>
<dbReference type="PROSITE" id="PS51318">
    <property type="entry name" value="TAT"/>
    <property type="match status" value="1"/>
</dbReference>
<dbReference type="SUPFAM" id="SSF51658">
    <property type="entry name" value="Xylose isomerase-like"/>
    <property type="match status" value="1"/>
</dbReference>
<proteinExistence type="predicted"/>
<organism evidence="2">
    <name type="scientific">marine metagenome</name>
    <dbReference type="NCBI Taxonomy" id="408172"/>
    <lineage>
        <taxon>unclassified sequences</taxon>
        <taxon>metagenomes</taxon>
        <taxon>ecological metagenomes</taxon>
    </lineage>
</organism>
<dbReference type="InterPro" id="IPR013022">
    <property type="entry name" value="Xyl_isomerase-like_TIM-brl"/>
</dbReference>
<dbReference type="PANTHER" id="PTHR12110:SF41">
    <property type="entry name" value="INOSOSE DEHYDRATASE"/>
    <property type="match status" value="1"/>
</dbReference>
<dbReference type="InterPro" id="IPR050312">
    <property type="entry name" value="IolE/XylAMocC-like"/>
</dbReference>